<dbReference type="AlphaFoldDB" id="A0A0A9GFY1"/>
<sequence length="51" mass="5874">MISLHKCRLCIASLEFKANICALFSSSFETNRCDCMMSPKFRSTNKLFHVL</sequence>
<reference evidence="1" key="1">
    <citation type="submission" date="2014-09" db="EMBL/GenBank/DDBJ databases">
        <authorList>
            <person name="Magalhaes I.L.F."/>
            <person name="Oliveira U."/>
            <person name="Santos F.R."/>
            <person name="Vidigal T.H.D.A."/>
            <person name="Brescovit A.D."/>
            <person name="Santos A.J."/>
        </authorList>
    </citation>
    <scope>NUCLEOTIDE SEQUENCE</scope>
    <source>
        <tissue evidence="1">Shoot tissue taken approximately 20 cm above the soil surface</tissue>
    </source>
</reference>
<proteinExistence type="predicted"/>
<accession>A0A0A9GFY1</accession>
<evidence type="ECO:0000313" key="1">
    <source>
        <dbReference type="EMBL" id="JAE22354.1"/>
    </source>
</evidence>
<name>A0A0A9GFY1_ARUDO</name>
<protein>
    <submittedName>
        <fullName evidence="1">Uncharacterized protein</fullName>
    </submittedName>
</protein>
<reference evidence="1" key="2">
    <citation type="journal article" date="2015" name="Data Brief">
        <title>Shoot transcriptome of the giant reed, Arundo donax.</title>
        <authorList>
            <person name="Barrero R.A."/>
            <person name="Guerrero F.D."/>
            <person name="Moolhuijzen P."/>
            <person name="Goolsby J.A."/>
            <person name="Tidwell J."/>
            <person name="Bellgard S.E."/>
            <person name="Bellgard M.I."/>
        </authorList>
    </citation>
    <scope>NUCLEOTIDE SEQUENCE</scope>
    <source>
        <tissue evidence="1">Shoot tissue taken approximately 20 cm above the soil surface</tissue>
    </source>
</reference>
<dbReference type="EMBL" id="GBRH01175542">
    <property type="protein sequence ID" value="JAE22354.1"/>
    <property type="molecule type" value="Transcribed_RNA"/>
</dbReference>
<organism evidence="1">
    <name type="scientific">Arundo donax</name>
    <name type="common">Giant reed</name>
    <name type="synonym">Donax arundinaceus</name>
    <dbReference type="NCBI Taxonomy" id="35708"/>
    <lineage>
        <taxon>Eukaryota</taxon>
        <taxon>Viridiplantae</taxon>
        <taxon>Streptophyta</taxon>
        <taxon>Embryophyta</taxon>
        <taxon>Tracheophyta</taxon>
        <taxon>Spermatophyta</taxon>
        <taxon>Magnoliopsida</taxon>
        <taxon>Liliopsida</taxon>
        <taxon>Poales</taxon>
        <taxon>Poaceae</taxon>
        <taxon>PACMAD clade</taxon>
        <taxon>Arundinoideae</taxon>
        <taxon>Arundineae</taxon>
        <taxon>Arundo</taxon>
    </lineage>
</organism>